<dbReference type="EMBL" id="LSBJ02000005">
    <property type="protein sequence ID" value="OAQ65343.1"/>
    <property type="molecule type" value="Genomic_DNA"/>
</dbReference>
<evidence type="ECO:0000259" key="9">
    <source>
        <dbReference type="PROSITE" id="PS50850"/>
    </source>
</evidence>
<keyword evidence="5 8" id="KW-1133">Transmembrane helix</keyword>
<feature type="transmembrane region" description="Helical" evidence="8">
    <location>
        <begin position="333"/>
        <end position="358"/>
    </location>
</feature>
<dbReference type="PANTHER" id="PTHR23501">
    <property type="entry name" value="MAJOR FACILITATOR SUPERFAMILY"/>
    <property type="match status" value="1"/>
</dbReference>
<feature type="compositionally biased region" description="Polar residues" evidence="7">
    <location>
        <begin position="7"/>
        <end position="23"/>
    </location>
</feature>
<dbReference type="GeneID" id="28849483"/>
<evidence type="ECO:0000256" key="5">
    <source>
        <dbReference type="ARBA" id="ARBA00022989"/>
    </source>
</evidence>
<dbReference type="SUPFAM" id="SSF103473">
    <property type="entry name" value="MFS general substrate transporter"/>
    <property type="match status" value="1"/>
</dbReference>
<feature type="transmembrane region" description="Helical" evidence="8">
    <location>
        <begin position="291"/>
        <end position="313"/>
    </location>
</feature>
<evidence type="ECO:0000256" key="1">
    <source>
        <dbReference type="ARBA" id="ARBA00004141"/>
    </source>
</evidence>
<feature type="transmembrane region" description="Helical" evidence="8">
    <location>
        <begin position="423"/>
        <end position="448"/>
    </location>
</feature>
<proteinExistence type="inferred from homology"/>
<feature type="transmembrane region" description="Helical" evidence="8">
    <location>
        <begin position="395"/>
        <end position="417"/>
    </location>
</feature>
<name>A0A179FJX6_METCM</name>
<feature type="transmembrane region" description="Helical" evidence="8">
    <location>
        <begin position="99"/>
        <end position="122"/>
    </location>
</feature>
<sequence>MTALLEKQTTPHPGSLVSLSRQDVTNHDDTNTSSPADTDLENSIPIANKPQPPARDFNKLRWAVICISLYISIFIYGLDTTIAADVQGSVVEAFGHVEQLAWIGAGFPLGSVSVILLNGVLYESFNMKWVYALSMVLFQAGSALCGAAPNMAALIVGRVIAGAGGSGVFMGCLNYFSSLTTPEERGLYITGTGFCWGIGAVLGPVIGGSFVESSATWRWAFYINLIIGAAFGPVYVFGLPSIRLIPDRSFIQRVKRIDFVGLFLGAGVWVFFSMAFTMAGGEWSWDDSRTIGIIVAFALTLLLFAIQQTYSIFTTPDQRSFPIQLLRSRTQVLLYIGTASNITSLFVTVYFIPIYFQFVHNDSALQAAVRLLPYVIVTVCFNLSAGHLLSKIKYYAPIFSVSGLFMILGGSLLYAYLDPDTPSSYIYGFTVITAVGSGLTLQIGYAVATLKAPKHMGDALALQNVAQIGGTVISLVIAGQVFQSTATQNLTRVLATTGFTSTDIQSAIAGAKSKIFEELTGDMRDQAILAITQAIQKSFILVIVGGGVLTVSGLLMKHERLFGDIVQVGG</sequence>
<comment type="similarity">
    <text evidence="2">Belongs to the major facilitator superfamily. TCR/Tet family.</text>
</comment>
<dbReference type="InterPro" id="IPR011701">
    <property type="entry name" value="MFS"/>
</dbReference>
<keyword evidence="3" id="KW-0813">Transport</keyword>
<keyword evidence="6 8" id="KW-0472">Membrane</keyword>
<feature type="transmembrane region" description="Helical" evidence="8">
    <location>
        <begin position="155"/>
        <end position="176"/>
    </location>
</feature>
<dbReference type="PROSITE" id="PS50850">
    <property type="entry name" value="MFS"/>
    <property type="match status" value="1"/>
</dbReference>
<keyword evidence="4 8" id="KW-0812">Transmembrane</keyword>
<evidence type="ECO:0000313" key="11">
    <source>
        <dbReference type="Proteomes" id="UP000078397"/>
    </source>
</evidence>
<dbReference type="GO" id="GO:0005886">
    <property type="term" value="C:plasma membrane"/>
    <property type="evidence" value="ECO:0007669"/>
    <property type="project" value="TreeGrafter"/>
</dbReference>
<evidence type="ECO:0000313" key="10">
    <source>
        <dbReference type="EMBL" id="OAQ65343.1"/>
    </source>
</evidence>
<accession>A0A179FJX6</accession>
<comment type="subcellular location">
    <subcellularLocation>
        <location evidence="1">Membrane</location>
        <topology evidence="1">Multi-pass membrane protein</topology>
    </subcellularLocation>
</comment>
<dbReference type="PANTHER" id="PTHR23501:SF12">
    <property type="entry name" value="MAJOR FACILITATOR SUPERFAMILY (MFS) PROFILE DOMAIN-CONTAINING PROTEIN-RELATED"/>
    <property type="match status" value="1"/>
</dbReference>
<gene>
    <name evidence="10" type="ORF">VFPPC_06459</name>
</gene>
<feature type="transmembrane region" description="Helical" evidence="8">
    <location>
        <begin position="259"/>
        <end position="279"/>
    </location>
</feature>
<evidence type="ECO:0000256" key="8">
    <source>
        <dbReference type="SAM" id="Phobius"/>
    </source>
</evidence>
<dbReference type="Pfam" id="PF07690">
    <property type="entry name" value="MFS_1"/>
    <property type="match status" value="1"/>
</dbReference>
<evidence type="ECO:0000256" key="7">
    <source>
        <dbReference type="SAM" id="MobiDB-lite"/>
    </source>
</evidence>
<feature type="region of interest" description="Disordered" evidence="7">
    <location>
        <begin position="1"/>
        <end position="50"/>
    </location>
</feature>
<comment type="caution">
    <text evidence="10">The sequence shown here is derived from an EMBL/GenBank/DDBJ whole genome shotgun (WGS) entry which is preliminary data.</text>
</comment>
<feature type="transmembrane region" description="Helical" evidence="8">
    <location>
        <begin position="219"/>
        <end position="238"/>
    </location>
</feature>
<evidence type="ECO:0000256" key="4">
    <source>
        <dbReference type="ARBA" id="ARBA00022692"/>
    </source>
</evidence>
<dbReference type="InterPro" id="IPR036259">
    <property type="entry name" value="MFS_trans_sf"/>
</dbReference>
<organism evidence="10 11">
    <name type="scientific">Pochonia chlamydosporia 170</name>
    <dbReference type="NCBI Taxonomy" id="1380566"/>
    <lineage>
        <taxon>Eukaryota</taxon>
        <taxon>Fungi</taxon>
        <taxon>Dikarya</taxon>
        <taxon>Ascomycota</taxon>
        <taxon>Pezizomycotina</taxon>
        <taxon>Sordariomycetes</taxon>
        <taxon>Hypocreomycetidae</taxon>
        <taxon>Hypocreales</taxon>
        <taxon>Clavicipitaceae</taxon>
        <taxon>Pochonia</taxon>
    </lineage>
</organism>
<feature type="transmembrane region" description="Helical" evidence="8">
    <location>
        <begin position="188"/>
        <end position="207"/>
    </location>
</feature>
<feature type="transmembrane region" description="Helical" evidence="8">
    <location>
        <begin position="538"/>
        <end position="556"/>
    </location>
</feature>
<feature type="domain" description="Major facilitator superfamily (MFS) profile" evidence="9">
    <location>
        <begin position="65"/>
        <end position="514"/>
    </location>
</feature>
<dbReference type="Gene3D" id="1.20.1250.20">
    <property type="entry name" value="MFS general substrate transporter like domains"/>
    <property type="match status" value="2"/>
</dbReference>
<evidence type="ECO:0000256" key="6">
    <source>
        <dbReference type="ARBA" id="ARBA00023136"/>
    </source>
</evidence>
<feature type="transmembrane region" description="Helical" evidence="8">
    <location>
        <begin position="364"/>
        <end position="383"/>
    </location>
</feature>
<feature type="transmembrane region" description="Helical" evidence="8">
    <location>
        <begin position="129"/>
        <end position="149"/>
    </location>
</feature>
<dbReference type="InterPro" id="IPR020846">
    <property type="entry name" value="MFS_dom"/>
</dbReference>
<protein>
    <submittedName>
        <fullName evidence="10">MFS transporter</fullName>
    </submittedName>
</protein>
<dbReference type="AlphaFoldDB" id="A0A179FJX6"/>
<reference evidence="10 11" key="1">
    <citation type="journal article" date="2016" name="PLoS Pathog.">
        <title>Biosynthesis of antibiotic leucinostatins in bio-control fungus Purpureocillium lilacinum and their inhibition on phytophthora revealed by genome mining.</title>
        <authorList>
            <person name="Wang G."/>
            <person name="Liu Z."/>
            <person name="Lin R."/>
            <person name="Li E."/>
            <person name="Mao Z."/>
            <person name="Ling J."/>
            <person name="Yang Y."/>
            <person name="Yin W.B."/>
            <person name="Xie B."/>
        </authorList>
    </citation>
    <scope>NUCLEOTIDE SEQUENCE [LARGE SCALE GENOMIC DNA]</scope>
    <source>
        <strain evidence="10">170</strain>
    </source>
</reference>
<evidence type="ECO:0000256" key="2">
    <source>
        <dbReference type="ARBA" id="ARBA00007520"/>
    </source>
</evidence>
<dbReference type="OrthoDB" id="10021397at2759"/>
<dbReference type="GO" id="GO:0022857">
    <property type="term" value="F:transmembrane transporter activity"/>
    <property type="evidence" value="ECO:0007669"/>
    <property type="project" value="InterPro"/>
</dbReference>
<dbReference type="RefSeq" id="XP_018142657.1">
    <property type="nucleotide sequence ID" value="XM_018285489.1"/>
</dbReference>
<keyword evidence="11" id="KW-1185">Reference proteome</keyword>
<dbReference type="Proteomes" id="UP000078397">
    <property type="component" value="Unassembled WGS sequence"/>
</dbReference>
<evidence type="ECO:0000256" key="3">
    <source>
        <dbReference type="ARBA" id="ARBA00022448"/>
    </source>
</evidence>
<feature type="transmembrane region" description="Helical" evidence="8">
    <location>
        <begin position="60"/>
        <end position="79"/>
    </location>
</feature>
<dbReference type="KEGG" id="pchm:VFPPC_06459"/>